<proteinExistence type="inferred from homology"/>
<dbReference type="PRINTS" id="PR00412">
    <property type="entry name" value="EPOXHYDRLASE"/>
</dbReference>
<keyword evidence="6 8" id="KW-0378">Hydrolase</keyword>
<dbReference type="SUPFAM" id="SSF53474">
    <property type="entry name" value="alpha/beta-Hydrolases"/>
    <property type="match status" value="1"/>
</dbReference>
<evidence type="ECO:0000256" key="3">
    <source>
        <dbReference type="ARBA" id="ARBA00010088"/>
    </source>
</evidence>
<dbReference type="InterPro" id="IPR029058">
    <property type="entry name" value="AB_hydrolase_fold"/>
</dbReference>
<organism evidence="8 9">
    <name type="scientific">Nephila pilipes</name>
    <name type="common">Giant wood spider</name>
    <name type="synonym">Nephila maculata</name>
    <dbReference type="NCBI Taxonomy" id="299642"/>
    <lineage>
        <taxon>Eukaryota</taxon>
        <taxon>Metazoa</taxon>
        <taxon>Ecdysozoa</taxon>
        <taxon>Arthropoda</taxon>
        <taxon>Chelicerata</taxon>
        <taxon>Arachnida</taxon>
        <taxon>Araneae</taxon>
        <taxon>Araneomorphae</taxon>
        <taxon>Entelegynae</taxon>
        <taxon>Araneoidea</taxon>
        <taxon>Nephilidae</taxon>
        <taxon>Nephila</taxon>
    </lineage>
</organism>
<comment type="subcellular location">
    <subcellularLocation>
        <location evidence="2">Microsome membrane</location>
        <topology evidence="2">Single-pass membrane protein</topology>
    </subcellularLocation>
</comment>
<protein>
    <recommendedName>
        <fullName evidence="4">microsomal epoxide hydrolase</fullName>
        <ecNumber evidence="4">3.3.2.9</ecNumber>
    </recommendedName>
</protein>
<dbReference type="Gene3D" id="3.40.50.1820">
    <property type="entry name" value="alpha/beta hydrolase"/>
    <property type="match status" value="1"/>
</dbReference>
<evidence type="ECO:0000256" key="2">
    <source>
        <dbReference type="ARBA" id="ARBA00004111"/>
    </source>
</evidence>
<evidence type="ECO:0000256" key="4">
    <source>
        <dbReference type="ARBA" id="ARBA00012091"/>
    </source>
</evidence>
<evidence type="ECO:0000256" key="1">
    <source>
        <dbReference type="ARBA" id="ARBA00000221"/>
    </source>
</evidence>
<evidence type="ECO:0000256" key="5">
    <source>
        <dbReference type="ARBA" id="ARBA00022797"/>
    </source>
</evidence>
<dbReference type="GO" id="GO:0097176">
    <property type="term" value="P:epoxide metabolic process"/>
    <property type="evidence" value="ECO:0007669"/>
    <property type="project" value="TreeGrafter"/>
</dbReference>
<evidence type="ECO:0000256" key="6">
    <source>
        <dbReference type="ARBA" id="ARBA00022801"/>
    </source>
</evidence>
<dbReference type="InterPro" id="IPR000639">
    <property type="entry name" value="Epox_hydrolase-like"/>
</dbReference>
<name>A0A8X6QKM0_NEPPI</name>
<keyword evidence="9" id="KW-1185">Reference proteome</keyword>
<dbReference type="InterPro" id="IPR010497">
    <property type="entry name" value="Epoxide_hydro_N"/>
</dbReference>
<dbReference type="AlphaFoldDB" id="A0A8X6QKM0"/>
<comment type="catalytic activity">
    <reaction evidence="1">
        <text>1-(4-methoxyphenyl)-N-methyl-N-[(3-methyloxetan-3-yl)methyl]methanamine + H2O = 2-{[(4-methoxybenzyl)(methyl)amino]methyl}-2-methylpropane-1,3-diol</text>
        <dbReference type="Rhea" id="RHEA:55764"/>
        <dbReference type="ChEBI" id="CHEBI:15377"/>
        <dbReference type="ChEBI" id="CHEBI:139161"/>
        <dbReference type="ChEBI" id="CHEBI:139164"/>
        <dbReference type="EC" id="3.3.2.9"/>
    </reaction>
</comment>
<evidence type="ECO:0000259" key="7">
    <source>
        <dbReference type="Pfam" id="PF06441"/>
    </source>
</evidence>
<dbReference type="PANTHER" id="PTHR21661">
    <property type="entry name" value="EPOXIDE HYDROLASE 1-RELATED"/>
    <property type="match status" value="1"/>
</dbReference>
<dbReference type="InterPro" id="IPR016292">
    <property type="entry name" value="Epoxide_hydrolase"/>
</dbReference>
<gene>
    <name evidence="8" type="primary">EPHX1</name>
    <name evidence="8" type="ORF">NPIL_452921</name>
</gene>
<keyword evidence="5" id="KW-0058">Aromatic hydrocarbons catabolism</keyword>
<dbReference type="Pfam" id="PF06441">
    <property type="entry name" value="EHN"/>
    <property type="match status" value="1"/>
</dbReference>
<accession>A0A8X6QKM0</accession>
<comment type="similarity">
    <text evidence="3">Belongs to the peptidase S33 family.</text>
</comment>
<dbReference type="OrthoDB" id="7130006at2759"/>
<feature type="domain" description="Epoxide hydrolase N-terminal" evidence="7">
    <location>
        <begin position="88"/>
        <end position="196"/>
    </location>
</feature>
<dbReference type="Proteomes" id="UP000887013">
    <property type="component" value="Unassembled WGS sequence"/>
</dbReference>
<sequence length="500" mass="57004">MQLEVQNQTYASIIASAELIFPTCIVRVAGYFKALKKGVSAVSELLTLIIKILYRAYFPDGSKPSDLYTNVWNQTNCDADLKDNVGPIQPFKINIPDKILSDLKLRLERTRIEDSLVNPDQEFNSDCLRKLTDYWKNQYQWKKHEAELNKYPQFITNIKGLDVHFIHTKHNQGKGNKLKVVPLLLIHSWPGTFMEFYKVIPFLTTPCIEQGFVFEVVCPSVPGSGFSEAPRSKGFNAKATARIMLSLMDRLGYSKFYVHGYEWGSITASLMARYYPFRVQGLHVNMCFSVPNLLDSFIKSVVIALCPFLIDSAEYQIFFPFKNKLRKLFEDSGYLHFNSTKPDTLGCAMADSPVSMAAYILDKILPETNPDYLDLHDGYLTQSLSFDEVLTMVTIQWVNNNFVSGARFFKENMNDVLKRTHEKLPLAVPCGVAFFPNQVIMLPKFMMADLVDDLVSYTVMPRSAHLAALEEPQLLADDIHKFVHIVETRPAKLPITQEKN</sequence>
<dbReference type="PANTHER" id="PTHR21661:SF35">
    <property type="entry name" value="EPOXIDE HYDROLASE"/>
    <property type="match status" value="1"/>
</dbReference>
<comment type="caution">
    <text evidence="8">The sequence shown here is derived from an EMBL/GenBank/DDBJ whole genome shotgun (WGS) entry which is preliminary data.</text>
</comment>
<dbReference type="EC" id="3.3.2.9" evidence="4"/>
<dbReference type="EMBL" id="BMAW01032760">
    <property type="protein sequence ID" value="GFU27102.1"/>
    <property type="molecule type" value="Genomic_DNA"/>
</dbReference>
<evidence type="ECO:0000313" key="8">
    <source>
        <dbReference type="EMBL" id="GFU27102.1"/>
    </source>
</evidence>
<dbReference type="PIRSF" id="PIRSF001112">
    <property type="entry name" value="Epoxide_hydrolase"/>
    <property type="match status" value="1"/>
</dbReference>
<dbReference type="GO" id="GO:0033961">
    <property type="term" value="F:cis-stilbene-oxide hydrolase activity"/>
    <property type="evidence" value="ECO:0007669"/>
    <property type="project" value="UniProtKB-EC"/>
</dbReference>
<reference evidence="8" key="1">
    <citation type="submission" date="2020-08" db="EMBL/GenBank/DDBJ databases">
        <title>Multicomponent nature underlies the extraordinary mechanical properties of spider dragline silk.</title>
        <authorList>
            <person name="Kono N."/>
            <person name="Nakamura H."/>
            <person name="Mori M."/>
            <person name="Yoshida Y."/>
            <person name="Ohtoshi R."/>
            <person name="Malay A.D."/>
            <person name="Moran D.A.P."/>
            <person name="Tomita M."/>
            <person name="Numata K."/>
            <person name="Arakawa K."/>
        </authorList>
    </citation>
    <scope>NUCLEOTIDE SEQUENCE</scope>
</reference>
<evidence type="ECO:0000313" key="9">
    <source>
        <dbReference type="Proteomes" id="UP000887013"/>
    </source>
</evidence>